<gene>
    <name evidence="3" type="ORF">B7463_g12391</name>
</gene>
<feature type="non-terminal residue" evidence="3">
    <location>
        <position position="1"/>
    </location>
</feature>
<organism evidence="3 4">
    <name type="scientific">Scytalidium lignicola</name>
    <name type="common">Hyphomycete</name>
    <dbReference type="NCBI Taxonomy" id="5539"/>
    <lineage>
        <taxon>Eukaryota</taxon>
        <taxon>Fungi</taxon>
        <taxon>Dikarya</taxon>
        <taxon>Ascomycota</taxon>
        <taxon>Pezizomycotina</taxon>
        <taxon>Leotiomycetes</taxon>
        <taxon>Leotiomycetes incertae sedis</taxon>
        <taxon>Scytalidium</taxon>
    </lineage>
</organism>
<name>A0A3E2GS94_SCYLI</name>
<dbReference type="PANTHER" id="PTHR12149:SF8">
    <property type="entry name" value="PROTEIN-RIBULOSAMINE 3-KINASE"/>
    <property type="match status" value="1"/>
</dbReference>
<evidence type="ECO:0000313" key="4">
    <source>
        <dbReference type="Proteomes" id="UP000258309"/>
    </source>
</evidence>
<accession>A0A3E2GS94</accession>
<dbReference type="EMBL" id="NCSJ02000551">
    <property type="protein sequence ID" value="RFU23946.1"/>
    <property type="molecule type" value="Genomic_DNA"/>
</dbReference>
<evidence type="ECO:0000313" key="3">
    <source>
        <dbReference type="EMBL" id="RFU23946.1"/>
    </source>
</evidence>
<protein>
    <recommendedName>
        <fullName evidence="1">protein-ribulosamine 3-kinase</fullName>
        <ecNumber evidence="1">2.7.1.172</ecNumber>
    </recommendedName>
</protein>
<evidence type="ECO:0000256" key="1">
    <source>
        <dbReference type="ARBA" id="ARBA00011961"/>
    </source>
</evidence>
<dbReference type="PANTHER" id="PTHR12149">
    <property type="entry name" value="FRUCTOSAMINE 3 KINASE-RELATED PROTEIN"/>
    <property type="match status" value="1"/>
</dbReference>
<comment type="caution">
    <text evidence="3">The sequence shown here is derived from an EMBL/GenBank/DDBJ whole genome shotgun (WGS) entry which is preliminary data.</text>
</comment>
<dbReference type="OMA" id="SHFYICK"/>
<dbReference type="Pfam" id="PF03881">
    <property type="entry name" value="Fructosamin_kin"/>
    <property type="match status" value="1"/>
</dbReference>
<dbReference type="InterPro" id="IPR016477">
    <property type="entry name" value="Fructo-/Ketosamine-3-kinase"/>
</dbReference>
<dbReference type="Proteomes" id="UP000258309">
    <property type="component" value="Unassembled WGS sequence"/>
</dbReference>
<dbReference type="Gene3D" id="3.90.1200.10">
    <property type="match status" value="1"/>
</dbReference>
<comment type="catalytic activity">
    <reaction evidence="2">
        <text>N(6)-D-ribulosyl-L-lysyl-[protein] + ATP = N(6)-(3-O-phospho-D-ribulosyl)-L-lysyl-[protein] + ADP + H(+)</text>
        <dbReference type="Rhea" id="RHEA:48432"/>
        <dbReference type="Rhea" id="RHEA-COMP:12103"/>
        <dbReference type="Rhea" id="RHEA-COMP:12104"/>
        <dbReference type="ChEBI" id="CHEBI:15378"/>
        <dbReference type="ChEBI" id="CHEBI:30616"/>
        <dbReference type="ChEBI" id="CHEBI:90418"/>
        <dbReference type="ChEBI" id="CHEBI:90420"/>
        <dbReference type="ChEBI" id="CHEBI:456216"/>
        <dbReference type="EC" id="2.7.1.172"/>
    </reaction>
    <physiologicalReaction direction="left-to-right" evidence="2">
        <dbReference type="Rhea" id="RHEA:48433"/>
    </physiologicalReaction>
</comment>
<evidence type="ECO:0000256" key="2">
    <source>
        <dbReference type="ARBA" id="ARBA00048655"/>
    </source>
</evidence>
<dbReference type="OrthoDB" id="5772781at2759"/>
<dbReference type="EC" id="2.7.1.172" evidence="1"/>
<keyword evidence="4" id="KW-1185">Reference proteome</keyword>
<sequence length="364" mass="41082">MDDYREAAMSGLFDAPEAALSELDDGVKEVLPPGTEVLSVKGHGASLWTRSARVDTKLADGTPKSYFLKVGEGDNGLSMMRGEFESAKAINTVIQGFAPGPVGWGTFKSNPDLHFFLQHFHEMDPELPDRGRLAAKLAEMHMKSSEMHLQMKAPYEDSGKPKFGFHVTTHMGSLPQDNRWTDTWEEFWVQGFKRMLELEEKVQGPQPEEMKEVLQSIFEKVIPRLLRPMETDGRTVKPSLIHGDLWHGNVSTDVKQMNLSCMMNAASGATMKVNDLRSMQDGPRHKLGRPARMAYLANYPPAFPAEDFDDRNALYQLQVHRLLFEKMNMLLTLFIVEATKLVNAYPDGYEGWLKDYVNVQATDI</sequence>
<dbReference type="InterPro" id="IPR011009">
    <property type="entry name" value="Kinase-like_dom_sf"/>
</dbReference>
<dbReference type="GO" id="GO:0102193">
    <property type="term" value="F:protein-ribulosamine 3-kinase activity"/>
    <property type="evidence" value="ECO:0007669"/>
    <property type="project" value="UniProtKB-EC"/>
</dbReference>
<reference evidence="3 4" key="1">
    <citation type="submission" date="2018-05" db="EMBL/GenBank/DDBJ databases">
        <title>Draft genome sequence of Scytalidium lignicola DSM 105466, a ubiquitous saprotrophic fungus.</title>
        <authorList>
            <person name="Buettner E."/>
            <person name="Gebauer A.M."/>
            <person name="Hofrichter M."/>
            <person name="Liers C."/>
            <person name="Kellner H."/>
        </authorList>
    </citation>
    <scope>NUCLEOTIDE SEQUENCE [LARGE SCALE GENOMIC DNA]</scope>
    <source>
        <strain evidence="3 4">DSM 105466</strain>
    </source>
</reference>
<dbReference type="SUPFAM" id="SSF56112">
    <property type="entry name" value="Protein kinase-like (PK-like)"/>
    <property type="match status" value="1"/>
</dbReference>
<feature type="non-terminal residue" evidence="3">
    <location>
        <position position="364"/>
    </location>
</feature>
<dbReference type="AlphaFoldDB" id="A0A3E2GS94"/>
<proteinExistence type="predicted"/>